<comment type="caution">
    <text evidence="4">The sequence shown here is derived from an EMBL/GenBank/DDBJ whole genome shotgun (WGS) entry which is preliminary data.</text>
</comment>
<dbReference type="SUPFAM" id="SSF51679">
    <property type="entry name" value="Bacterial luciferase-like"/>
    <property type="match status" value="1"/>
</dbReference>
<dbReference type="InterPro" id="IPR011251">
    <property type="entry name" value="Luciferase-like_dom"/>
</dbReference>
<dbReference type="Proteomes" id="UP000604475">
    <property type="component" value="Unassembled WGS sequence"/>
</dbReference>
<dbReference type="EMBL" id="JAEACQ010000129">
    <property type="protein sequence ID" value="MBL7626366.1"/>
    <property type="molecule type" value="Genomic_DNA"/>
</dbReference>
<sequence>MPRRRRGAGGRVVSGDGRPWTRRRSAGVSVGETKDEAGGLRIGFHAPADLERVTALEALSIDSLWVGGHVASPNPTSEAMTSLARLSAVTRRVTIGTSILLLPLYTPTIVAKQVAELDRATGGRVVLGVGIGGEYPAEFSACQVPLRERGRRTNEAIGLLRRLWTGEPVTHDGPFYPMENVRIHPAPARPGGPPIVVAGRQEAAMRRAALLGDGWMPYLYSPRRYAASVATIRELAADAGRDLTGFDWYAFVFVNVDPDGDAAREGAARMLGGTYRQDFRAMVDSVAAAGTPAEVTAKLRAFVDAGARHFIFLPAPGPDGDPDPVIQRLLADIVPSLRDYARATRT</sequence>
<dbReference type="PANTHER" id="PTHR43244">
    <property type="match status" value="1"/>
</dbReference>
<dbReference type="GO" id="GO:0016705">
    <property type="term" value="F:oxidoreductase activity, acting on paired donors, with incorporation or reduction of molecular oxygen"/>
    <property type="evidence" value="ECO:0007669"/>
    <property type="project" value="InterPro"/>
</dbReference>
<dbReference type="PANTHER" id="PTHR43244:SF1">
    <property type="entry name" value="5,10-METHYLENETETRAHYDROMETHANOPTERIN REDUCTASE"/>
    <property type="match status" value="1"/>
</dbReference>
<dbReference type="NCBIfam" id="TIGR03619">
    <property type="entry name" value="F420_Rv2161c"/>
    <property type="match status" value="1"/>
</dbReference>
<dbReference type="InterPro" id="IPR036661">
    <property type="entry name" value="Luciferase-like_sf"/>
</dbReference>
<dbReference type="InterPro" id="IPR050564">
    <property type="entry name" value="F420-G6PD/mer"/>
</dbReference>
<organism evidence="4 5">
    <name type="scientific">Frankia nepalensis</name>
    <dbReference type="NCBI Taxonomy" id="1836974"/>
    <lineage>
        <taxon>Bacteria</taxon>
        <taxon>Bacillati</taxon>
        <taxon>Actinomycetota</taxon>
        <taxon>Actinomycetes</taxon>
        <taxon>Frankiales</taxon>
        <taxon>Frankiaceae</taxon>
        <taxon>Frankia</taxon>
    </lineage>
</organism>
<feature type="domain" description="Luciferase-like" evidence="3">
    <location>
        <begin position="50"/>
        <end position="309"/>
    </location>
</feature>
<evidence type="ECO:0000256" key="1">
    <source>
        <dbReference type="ARBA" id="ARBA00023002"/>
    </source>
</evidence>
<keyword evidence="5" id="KW-1185">Reference proteome</keyword>
<accession>A0A937RHZ9</accession>
<reference evidence="4" key="1">
    <citation type="submission" date="2020-12" db="EMBL/GenBank/DDBJ databases">
        <title>Genomic characterization of non-nitrogen-fixing Frankia strains.</title>
        <authorList>
            <person name="Carlos-Shanley C."/>
            <person name="Guerra T."/>
            <person name="Hahn D."/>
        </authorList>
    </citation>
    <scope>NUCLEOTIDE SEQUENCE</scope>
    <source>
        <strain evidence="4">CN6</strain>
    </source>
</reference>
<dbReference type="InterPro" id="IPR019921">
    <property type="entry name" value="Lucif-like_OxRdtase_Rv2161c"/>
</dbReference>
<name>A0A937RHZ9_9ACTN</name>
<evidence type="ECO:0000256" key="2">
    <source>
        <dbReference type="SAM" id="MobiDB-lite"/>
    </source>
</evidence>
<dbReference type="Pfam" id="PF00296">
    <property type="entry name" value="Bac_luciferase"/>
    <property type="match status" value="1"/>
</dbReference>
<evidence type="ECO:0000259" key="3">
    <source>
        <dbReference type="Pfam" id="PF00296"/>
    </source>
</evidence>
<protein>
    <submittedName>
        <fullName evidence="4">LLM class flavin-dependent oxidoreductase</fullName>
    </submittedName>
</protein>
<dbReference type="Gene3D" id="3.20.20.30">
    <property type="entry name" value="Luciferase-like domain"/>
    <property type="match status" value="1"/>
</dbReference>
<evidence type="ECO:0000313" key="4">
    <source>
        <dbReference type="EMBL" id="MBL7626366.1"/>
    </source>
</evidence>
<gene>
    <name evidence="4" type="ORF">I7412_04085</name>
</gene>
<evidence type="ECO:0000313" key="5">
    <source>
        <dbReference type="Proteomes" id="UP000604475"/>
    </source>
</evidence>
<proteinExistence type="predicted"/>
<feature type="region of interest" description="Disordered" evidence="2">
    <location>
        <begin position="1"/>
        <end position="32"/>
    </location>
</feature>
<dbReference type="AlphaFoldDB" id="A0A937RHZ9"/>
<keyword evidence="1" id="KW-0560">Oxidoreductase</keyword>